<dbReference type="AlphaFoldDB" id="A0A7Z0J9A5"/>
<dbReference type="GO" id="GO:0050661">
    <property type="term" value="F:NADP binding"/>
    <property type="evidence" value="ECO:0007669"/>
    <property type="project" value="InterPro"/>
</dbReference>
<keyword evidence="9" id="KW-0479">Metal-binding</keyword>
<comment type="pathway">
    <text evidence="2 20">Amino-acid biosynthesis; L-threonine biosynthesis; L-threonine from L-aspartate: step 3/5.</text>
</comment>
<dbReference type="InterPro" id="IPR001342">
    <property type="entry name" value="HDH_cat"/>
</dbReference>
<dbReference type="InterPro" id="IPR036291">
    <property type="entry name" value="NAD(P)-bd_dom_sf"/>
</dbReference>
<dbReference type="InterPro" id="IPR016204">
    <property type="entry name" value="HDH"/>
</dbReference>
<dbReference type="GO" id="GO:0009088">
    <property type="term" value="P:threonine biosynthetic process"/>
    <property type="evidence" value="ECO:0007669"/>
    <property type="project" value="UniProtKB-UniPathway"/>
</dbReference>
<dbReference type="RefSeq" id="WP_179822392.1">
    <property type="nucleotide sequence ID" value="NZ_JACCFS010000001.1"/>
</dbReference>
<proteinExistence type="inferred from homology"/>
<evidence type="ECO:0000256" key="20">
    <source>
        <dbReference type="RuleBase" id="RU000579"/>
    </source>
</evidence>
<dbReference type="InterPro" id="IPR002912">
    <property type="entry name" value="ACT_dom"/>
</dbReference>
<dbReference type="SUPFAM" id="SSF55347">
    <property type="entry name" value="Glyceraldehyde-3-phosphate dehydrogenase-like, C-terminal domain"/>
    <property type="match status" value="1"/>
</dbReference>
<dbReference type="InterPro" id="IPR005106">
    <property type="entry name" value="Asp/hSer_DH_NAD-bd"/>
</dbReference>
<dbReference type="InterPro" id="IPR019811">
    <property type="entry name" value="HDH_CS"/>
</dbReference>
<evidence type="ECO:0000256" key="2">
    <source>
        <dbReference type="ARBA" id="ARBA00005056"/>
    </source>
</evidence>
<protein>
    <recommendedName>
        <fullName evidence="6 20">Homoserine dehydrogenase</fullName>
        <ecNumber evidence="5 20">1.1.1.3</ecNumber>
    </recommendedName>
</protein>
<feature type="binding site" evidence="19">
    <location>
        <begin position="8"/>
        <end position="15"/>
    </location>
    <ligand>
        <name>NADP(+)</name>
        <dbReference type="ChEBI" id="CHEBI:58349"/>
    </ligand>
</feature>
<evidence type="ECO:0000256" key="16">
    <source>
        <dbReference type="ARBA" id="ARBA00048841"/>
    </source>
</evidence>
<feature type="active site" description="Proton donor" evidence="18">
    <location>
        <position position="202"/>
    </location>
</feature>
<sequence>MAMKVALLGCGVVGSEVVRLVNEQAEELAARVGTPIEIGGIAVRRMDRDRGVDPALLTTDATGLVTRPDIDVVVEVIGGIEPARSLMLAAMKAGKSVVTANKALLAEDGQTLHAAARDAGVDLYYEAAVAGAIPLLRPLRDSLAGDRVHRVLGIVNGTTNYVLDRMDSLGAGFTESLEEAQALGYAEADPTADVEGFDAAAKAAILARLAFHTQRVTAADVHREGITGVSAADIASARDMGCVVKLLAICQRSEDGASVGVRVHPVMLPVEHPLAGVKEAYNAVFVEAESAGRLMFYGAGAGGTPTASAVLGDLVAVVRNRIADTSVAEGAHDTGLPVHDMGHTITSYHVSLDVADRPGVLSKVAEIFADHGVSIKNVRQEGSGDDAQLVLVSHPAPDSALSSTVERLRGHDMVREVASVMRVETFAD</sequence>
<dbReference type="NCBIfam" id="NF004976">
    <property type="entry name" value="PRK06349.1"/>
    <property type="match status" value="1"/>
</dbReference>
<evidence type="ECO:0000256" key="11">
    <source>
        <dbReference type="ARBA" id="ARBA00023002"/>
    </source>
</evidence>
<accession>A0A7Z0J9A5</accession>
<dbReference type="PIRSF" id="PIRSF000098">
    <property type="entry name" value="Homoser_dehydrog"/>
    <property type="match status" value="1"/>
</dbReference>
<feature type="binding site" evidence="19">
    <location>
        <position position="187"/>
    </location>
    <ligand>
        <name>L-homoserine</name>
        <dbReference type="ChEBI" id="CHEBI:57476"/>
    </ligand>
</feature>
<keyword evidence="10 19" id="KW-0521">NADP</keyword>
<keyword evidence="14 20" id="KW-0486">Methionine biosynthesis</keyword>
<dbReference type="Proteomes" id="UP000572051">
    <property type="component" value="Unassembled WGS sequence"/>
</dbReference>
<comment type="caution">
    <text evidence="23">The sequence shown here is derived from an EMBL/GenBank/DDBJ whole genome shotgun (WGS) entry which is preliminary data.</text>
</comment>
<evidence type="ECO:0000256" key="17">
    <source>
        <dbReference type="ARBA" id="ARBA00049031"/>
    </source>
</evidence>
<dbReference type="EMBL" id="JACCFS010000001">
    <property type="protein sequence ID" value="NYJ33963.1"/>
    <property type="molecule type" value="Genomic_DNA"/>
</dbReference>
<evidence type="ECO:0000313" key="24">
    <source>
        <dbReference type="Proteomes" id="UP000572051"/>
    </source>
</evidence>
<dbReference type="Pfam" id="PF03447">
    <property type="entry name" value="NAD_binding_3"/>
    <property type="match status" value="1"/>
</dbReference>
<evidence type="ECO:0000256" key="14">
    <source>
        <dbReference type="ARBA" id="ARBA00023167"/>
    </source>
</evidence>
<dbReference type="PROSITE" id="PS01042">
    <property type="entry name" value="HOMOSER_DHGENASE"/>
    <property type="match status" value="1"/>
</dbReference>
<dbReference type="InterPro" id="IPR045865">
    <property type="entry name" value="ACT-like_dom_sf"/>
</dbReference>
<evidence type="ECO:0000256" key="1">
    <source>
        <dbReference type="ARBA" id="ARBA00001920"/>
    </source>
</evidence>
<keyword evidence="12" id="KW-0520">NAD</keyword>
<reference evidence="23 24" key="1">
    <citation type="submission" date="2020-07" db="EMBL/GenBank/DDBJ databases">
        <title>Sequencing the genomes of 1000 actinobacteria strains.</title>
        <authorList>
            <person name="Klenk H.-P."/>
        </authorList>
    </citation>
    <scope>NUCLEOTIDE SEQUENCE [LARGE SCALE GENOMIC DNA]</scope>
    <source>
        <strain evidence="23 24">DSM 44442</strain>
    </source>
</reference>
<dbReference type="EC" id="1.1.1.3" evidence="5 20"/>
<dbReference type="Pfam" id="PF01842">
    <property type="entry name" value="ACT"/>
    <property type="match status" value="1"/>
</dbReference>
<evidence type="ECO:0000256" key="21">
    <source>
        <dbReference type="RuleBase" id="RU004171"/>
    </source>
</evidence>
<evidence type="ECO:0000259" key="22">
    <source>
        <dbReference type="PROSITE" id="PS51671"/>
    </source>
</evidence>
<evidence type="ECO:0000256" key="13">
    <source>
        <dbReference type="ARBA" id="ARBA00023053"/>
    </source>
</evidence>
<comment type="function">
    <text evidence="15">Catalyzes the conversion of L-aspartate-beta-semialdehyde (L-Asa) to L-homoserine (L-Hse), the third step in the biosynthesis of threonine and methionine from aspartate.</text>
</comment>
<evidence type="ECO:0000256" key="15">
    <source>
        <dbReference type="ARBA" id="ARBA00044930"/>
    </source>
</evidence>
<evidence type="ECO:0000256" key="3">
    <source>
        <dbReference type="ARBA" id="ARBA00005062"/>
    </source>
</evidence>
<dbReference type="UniPathway" id="UPA00051">
    <property type="reaction ID" value="UER00465"/>
</dbReference>
<comment type="catalytic activity">
    <reaction evidence="16">
        <text>L-homoserine + NADP(+) = L-aspartate 4-semialdehyde + NADPH + H(+)</text>
        <dbReference type="Rhea" id="RHEA:15761"/>
        <dbReference type="ChEBI" id="CHEBI:15378"/>
        <dbReference type="ChEBI" id="CHEBI:57476"/>
        <dbReference type="ChEBI" id="CHEBI:57783"/>
        <dbReference type="ChEBI" id="CHEBI:58349"/>
        <dbReference type="ChEBI" id="CHEBI:537519"/>
        <dbReference type="EC" id="1.1.1.3"/>
    </reaction>
    <physiologicalReaction direction="right-to-left" evidence="16">
        <dbReference type="Rhea" id="RHEA:15763"/>
    </physiologicalReaction>
</comment>
<dbReference type="FunFam" id="3.40.50.720:FF:000062">
    <property type="entry name" value="Homoserine dehydrogenase"/>
    <property type="match status" value="1"/>
</dbReference>
<feature type="domain" description="ACT" evidence="22">
    <location>
        <begin position="349"/>
        <end position="422"/>
    </location>
</feature>
<name>A0A7Z0J9A5_9ACTN</name>
<dbReference type="GO" id="GO:0009086">
    <property type="term" value="P:methionine biosynthetic process"/>
    <property type="evidence" value="ECO:0007669"/>
    <property type="project" value="UniProtKB-KW"/>
</dbReference>
<evidence type="ECO:0000256" key="8">
    <source>
        <dbReference type="ARBA" id="ARBA00022697"/>
    </source>
</evidence>
<keyword evidence="13" id="KW-0915">Sodium</keyword>
<dbReference type="FunFam" id="3.30.360.10:FF:000005">
    <property type="entry name" value="Homoserine dehydrogenase"/>
    <property type="match status" value="1"/>
</dbReference>
<dbReference type="Pfam" id="PF00742">
    <property type="entry name" value="Homoserine_dh"/>
    <property type="match status" value="1"/>
</dbReference>
<evidence type="ECO:0000256" key="12">
    <source>
        <dbReference type="ARBA" id="ARBA00023027"/>
    </source>
</evidence>
<dbReference type="PANTHER" id="PTHR43331">
    <property type="entry name" value="HOMOSERINE DEHYDROGENASE"/>
    <property type="match status" value="1"/>
</dbReference>
<comment type="pathway">
    <text evidence="3 20">Amino-acid biosynthesis; L-methionine biosynthesis via de novo pathway; L-homoserine from L-aspartate: step 3/3.</text>
</comment>
<evidence type="ECO:0000256" key="19">
    <source>
        <dbReference type="PIRSR" id="PIRSR000098-2"/>
    </source>
</evidence>
<comment type="catalytic activity">
    <reaction evidence="17">
        <text>L-homoserine + NAD(+) = L-aspartate 4-semialdehyde + NADH + H(+)</text>
        <dbReference type="Rhea" id="RHEA:15757"/>
        <dbReference type="ChEBI" id="CHEBI:15378"/>
        <dbReference type="ChEBI" id="CHEBI:57476"/>
        <dbReference type="ChEBI" id="CHEBI:57540"/>
        <dbReference type="ChEBI" id="CHEBI:57945"/>
        <dbReference type="ChEBI" id="CHEBI:537519"/>
        <dbReference type="EC" id="1.1.1.3"/>
    </reaction>
    <physiologicalReaction direction="right-to-left" evidence="17">
        <dbReference type="Rhea" id="RHEA:15759"/>
    </physiologicalReaction>
</comment>
<gene>
    <name evidence="23" type="ORF">HNR10_001844</name>
</gene>
<evidence type="ECO:0000256" key="7">
    <source>
        <dbReference type="ARBA" id="ARBA00022605"/>
    </source>
</evidence>
<dbReference type="SUPFAM" id="SSF51735">
    <property type="entry name" value="NAD(P)-binding Rossmann-fold domains"/>
    <property type="match status" value="1"/>
</dbReference>
<dbReference type="PROSITE" id="PS51671">
    <property type="entry name" value="ACT"/>
    <property type="match status" value="1"/>
</dbReference>
<dbReference type="Gene3D" id="3.30.360.10">
    <property type="entry name" value="Dihydrodipicolinate Reductase, domain 2"/>
    <property type="match status" value="1"/>
</dbReference>
<keyword evidence="11 20" id="KW-0560">Oxidoreductase</keyword>
<organism evidence="23 24">
    <name type="scientific">Nocardiopsis aegyptia</name>
    <dbReference type="NCBI Taxonomy" id="220378"/>
    <lineage>
        <taxon>Bacteria</taxon>
        <taxon>Bacillati</taxon>
        <taxon>Actinomycetota</taxon>
        <taxon>Actinomycetes</taxon>
        <taxon>Streptosporangiales</taxon>
        <taxon>Nocardiopsidaceae</taxon>
        <taxon>Nocardiopsis</taxon>
    </lineage>
</organism>
<dbReference type="Gene3D" id="3.30.70.260">
    <property type="match status" value="1"/>
</dbReference>
<evidence type="ECO:0000256" key="5">
    <source>
        <dbReference type="ARBA" id="ARBA00013213"/>
    </source>
</evidence>
<evidence type="ECO:0000256" key="9">
    <source>
        <dbReference type="ARBA" id="ARBA00022723"/>
    </source>
</evidence>
<evidence type="ECO:0000256" key="10">
    <source>
        <dbReference type="ARBA" id="ARBA00022857"/>
    </source>
</evidence>
<comment type="similarity">
    <text evidence="4 21">Belongs to the homoserine dehydrogenase family.</text>
</comment>
<keyword evidence="8 20" id="KW-0791">Threonine biosynthesis</keyword>
<comment type="cofactor">
    <cofactor evidence="1">
        <name>a metal cation</name>
        <dbReference type="ChEBI" id="CHEBI:25213"/>
    </cofactor>
</comment>
<dbReference type="SUPFAM" id="SSF55021">
    <property type="entry name" value="ACT-like"/>
    <property type="match status" value="1"/>
</dbReference>
<keyword evidence="7 20" id="KW-0028">Amino-acid biosynthesis</keyword>
<evidence type="ECO:0000256" key="6">
    <source>
        <dbReference type="ARBA" id="ARBA00013376"/>
    </source>
</evidence>
<dbReference type="UniPathway" id="UPA00050">
    <property type="reaction ID" value="UER00063"/>
</dbReference>
<dbReference type="Gene3D" id="3.40.50.720">
    <property type="entry name" value="NAD(P)-binding Rossmann-like Domain"/>
    <property type="match status" value="1"/>
</dbReference>
<dbReference type="GO" id="GO:0004412">
    <property type="term" value="F:homoserine dehydrogenase activity"/>
    <property type="evidence" value="ECO:0007669"/>
    <property type="project" value="UniProtKB-EC"/>
</dbReference>
<dbReference type="CDD" id="cd04881">
    <property type="entry name" value="ACT_HSDH-Hom"/>
    <property type="match status" value="1"/>
</dbReference>
<evidence type="ECO:0000313" key="23">
    <source>
        <dbReference type="EMBL" id="NYJ33963.1"/>
    </source>
</evidence>
<dbReference type="PANTHER" id="PTHR43331:SF1">
    <property type="entry name" value="HOMOSERINE DEHYDROGENASE"/>
    <property type="match status" value="1"/>
</dbReference>
<feature type="binding site" evidence="19">
    <location>
        <position position="102"/>
    </location>
    <ligand>
        <name>NADPH</name>
        <dbReference type="ChEBI" id="CHEBI:57783"/>
    </ligand>
</feature>
<evidence type="ECO:0000256" key="4">
    <source>
        <dbReference type="ARBA" id="ARBA00006753"/>
    </source>
</evidence>
<evidence type="ECO:0000256" key="18">
    <source>
        <dbReference type="PIRSR" id="PIRSR000098-1"/>
    </source>
</evidence>
<keyword evidence="24" id="KW-1185">Reference proteome</keyword>
<dbReference type="GO" id="GO:0046872">
    <property type="term" value="F:metal ion binding"/>
    <property type="evidence" value="ECO:0007669"/>
    <property type="project" value="UniProtKB-KW"/>
</dbReference>